<gene>
    <name evidence="5" type="ORF">LfDm3_0733</name>
</gene>
<name>A0A0C1PPG2_9LACO</name>
<dbReference type="InterPro" id="IPR000241">
    <property type="entry name" value="RlmKL-like_Mtase"/>
</dbReference>
<dbReference type="InterPro" id="IPR004114">
    <property type="entry name" value="THUMP_dom"/>
</dbReference>
<dbReference type="PROSITE" id="PS01261">
    <property type="entry name" value="UPF0020"/>
    <property type="match status" value="1"/>
</dbReference>
<dbReference type="GO" id="GO:0003723">
    <property type="term" value="F:RNA binding"/>
    <property type="evidence" value="ECO:0007669"/>
    <property type="project" value="UniProtKB-UniRule"/>
</dbReference>
<feature type="domain" description="THUMP" evidence="4">
    <location>
        <begin position="77"/>
        <end position="188"/>
    </location>
</feature>
<dbReference type="Pfam" id="PF02926">
    <property type="entry name" value="THUMP"/>
    <property type="match status" value="1"/>
</dbReference>
<evidence type="ECO:0000256" key="3">
    <source>
        <dbReference type="PROSITE-ProRule" id="PRU00529"/>
    </source>
</evidence>
<dbReference type="SUPFAM" id="SSF53335">
    <property type="entry name" value="S-adenosyl-L-methionine-dependent methyltransferases"/>
    <property type="match status" value="1"/>
</dbReference>
<keyword evidence="6" id="KW-1185">Reference proteome</keyword>
<dbReference type="PROSITE" id="PS00092">
    <property type="entry name" value="N6_MTASE"/>
    <property type="match status" value="1"/>
</dbReference>
<dbReference type="Proteomes" id="UP000031397">
    <property type="component" value="Unassembled WGS sequence"/>
</dbReference>
<dbReference type="PROSITE" id="PS51165">
    <property type="entry name" value="THUMP"/>
    <property type="match status" value="1"/>
</dbReference>
<keyword evidence="3" id="KW-0694">RNA-binding</keyword>
<dbReference type="CDD" id="cd11715">
    <property type="entry name" value="THUMP_AdoMetMT"/>
    <property type="match status" value="1"/>
</dbReference>
<evidence type="ECO:0000259" key="4">
    <source>
        <dbReference type="PROSITE" id="PS51165"/>
    </source>
</evidence>
<dbReference type="Pfam" id="PF01170">
    <property type="entry name" value="UPF0020"/>
    <property type="match status" value="1"/>
</dbReference>
<dbReference type="Gene3D" id="3.40.50.150">
    <property type="entry name" value="Vaccinia Virus protein VP39"/>
    <property type="match status" value="1"/>
</dbReference>
<sequence length="416" mass="47900">MVKHKTWLTGACTVFQVEWDFPTLFLYKKGMNKMKKFNLMATCSAGLEGLVGDELRDLGYKPEVRNGMVLFTGTVSDIIRTNLWLRTADRIKIIVGRFRATTFDELFEKTKSLDWEDLIPMDGKFPVEGRSQKSSLHSVPDIQAITKKAIVEKISKFYHRRTRLPESGSLYPLEVRVNKDEVMDTLDTTGPSLFKRGYRVAKGEAPLKENMAAALILLTNWHPEEMPFLDPMCGSGTIPIEAALIARNIAPGYNREFVFEDWDWVDPELVKKIRAEADAKADYDSQFDIMASDVNEQMVNYAKVNAEEAGLLHDIQFKQVAVQDFHTDKQDGVLVTNPPYGQRMGDSKEVAQLYHEMGKVFIPMKTWSKYYLTSDLNFEKEYGKKATKRRKLYNGRIRTDYFQYWAEQNFNKKGKK</sequence>
<proteinExistence type="predicted"/>
<dbReference type="PANTHER" id="PTHR47313:SF1">
    <property type="entry name" value="RIBOSOMAL RNA LARGE SUBUNIT METHYLTRANSFERASE K_L"/>
    <property type="match status" value="1"/>
</dbReference>
<keyword evidence="2" id="KW-0808">Transferase</keyword>
<dbReference type="PATRIC" id="fig|1614.7.peg.693"/>
<evidence type="ECO:0000256" key="2">
    <source>
        <dbReference type="ARBA" id="ARBA00022679"/>
    </source>
</evidence>
<protein>
    <submittedName>
        <fullName evidence="5">Putative N6-adenine-specific DNA methylase</fullName>
    </submittedName>
</protein>
<comment type="caution">
    <text evidence="5">The sequence shown here is derived from an EMBL/GenBank/DDBJ whole genome shotgun (WGS) entry which is preliminary data.</text>
</comment>
<dbReference type="InterPro" id="IPR029063">
    <property type="entry name" value="SAM-dependent_MTases_sf"/>
</dbReference>
<accession>A0A0C1PPG2</accession>
<dbReference type="GO" id="GO:0008990">
    <property type="term" value="F:rRNA (guanine-N2-)-methyltransferase activity"/>
    <property type="evidence" value="ECO:0007669"/>
    <property type="project" value="TreeGrafter"/>
</dbReference>
<evidence type="ECO:0000313" key="6">
    <source>
        <dbReference type="Proteomes" id="UP000031397"/>
    </source>
</evidence>
<dbReference type="PANTHER" id="PTHR47313">
    <property type="entry name" value="RIBOSOMAL RNA LARGE SUBUNIT METHYLTRANSFERASE K/L"/>
    <property type="match status" value="1"/>
</dbReference>
<organism evidence="5 6">
    <name type="scientific">Fructilactobacillus fructivorans</name>
    <dbReference type="NCBI Taxonomy" id="1614"/>
    <lineage>
        <taxon>Bacteria</taxon>
        <taxon>Bacillati</taxon>
        <taxon>Bacillota</taxon>
        <taxon>Bacilli</taxon>
        <taxon>Lactobacillales</taxon>
        <taxon>Lactobacillaceae</taxon>
        <taxon>Fructilactobacillus</taxon>
    </lineage>
</organism>
<dbReference type="GO" id="GO:0070043">
    <property type="term" value="F:rRNA (guanine-N7-)-methyltransferase activity"/>
    <property type="evidence" value="ECO:0007669"/>
    <property type="project" value="TreeGrafter"/>
</dbReference>
<dbReference type="Pfam" id="PF22020">
    <property type="entry name" value="RlmL_1st"/>
    <property type="match status" value="1"/>
</dbReference>
<dbReference type="InterPro" id="IPR053943">
    <property type="entry name" value="RlmKL-like_Mtase_CS"/>
</dbReference>
<dbReference type="Gene3D" id="3.30.2130.30">
    <property type="match status" value="1"/>
</dbReference>
<keyword evidence="1 5" id="KW-0489">Methyltransferase</keyword>
<dbReference type="AlphaFoldDB" id="A0A0C1PPG2"/>
<dbReference type="SMART" id="SM00981">
    <property type="entry name" value="THUMP"/>
    <property type="match status" value="1"/>
</dbReference>
<dbReference type="EMBL" id="JOJZ01000016">
    <property type="protein sequence ID" value="KID41771.1"/>
    <property type="molecule type" value="Genomic_DNA"/>
</dbReference>
<dbReference type="InterPro" id="IPR002052">
    <property type="entry name" value="DNA_methylase_N6_adenine_CS"/>
</dbReference>
<dbReference type="InterPro" id="IPR054170">
    <property type="entry name" value="RlmL_1st"/>
</dbReference>
<evidence type="ECO:0000313" key="5">
    <source>
        <dbReference type="EMBL" id="KID41771.1"/>
    </source>
</evidence>
<reference evidence="5 6" key="1">
    <citation type="submission" date="2014-06" db="EMBL/GenBank/DDBJ databases">
        <title>Functional and comparative genomic analyses of the Drosophila gut microbiota identify candidate symbiosis factors.</title>
        <authorList>
            <person name="Newell P.D."/>
            <person name="Chaston J.M."/>
            <person name="Douglas A.E."/>
        </authorList>
    </citation>
    <scope>NUCLEOTIDE SEQUENCE [LARGE SCALE GENOMIC DNA]</scope>
    <source>
        <strain evidence="5 6">DmCS_002</strain>
    </source>
</reference>
<evidence type="ECO:0000256" key="1">
    <source>
        <dbReference type="ARBA" id="ARBA00022603"/>
    </source>
</evidence>